<feature type="transmembrane region" description="Helical" evidence="10">
    <location>
        <begin position="581"/>
        <end position="603"/>
    </location>
</feature>
<gene>
    <name evidence="11" type="ORF">EI97DRAFT_433157</name>
</gene>
<feature type="transmembrane region" description="Helical" evidence="10">
    <location>
        <begin position="481"/>
        <end position="500"/>
    </location>
</feature>
<feature type="transmembrane region" description="Helical" evidence="10">
    <location>
        <begin position="336"/>
        <end position="357"/>
    </location>
</feature>
<organism evidence="11 12">
    <name type="scientific">Westerdykella ornata</name>
    <dbReference type="NCBI Taxonomy" id="318751"/>
    <lineage>
        <taxon>Eukaryota</taxon>
        <taxon>Fungi</taxon>
        <taxon>Dikarya</taxon>
        <taxon>Ascomycota</taxon>
        <taxon>Pezizomycotina</taxon>
        <taxon>Dothideomycetes</taxon>
        <taxon>Pleosporomycetidae</taxon>
        <taxon>Pleosporales</taxon>
        <taxon>Sporormiaceae</taxon>
        <taxon>Westerdykella</taxon>
    </lineage>
</organism>
<keyword evidence="4 10" id="KW-0812">Transmembrane</keyword>
<keyword evidence="12" id="KW-1185">Reference proteome</keyword>
<feature type="transmembrane region" description="Helical" evidence="10">
    <location>
        <begin position="442"/>
        <end position="461"/>
    </location>
</feature>
<feature type="compositionally biased region" description="Basic and acidic residues" evidence="9">
    <location>
        <begin position="1"/>
        <end position="15"/>
    </location>
</feature>
<evidence type="ECO:0008006" key="13">
    <source>
        <dbReference type="Google" id="ProtNLM"/>
    </source>
</evidence>
<sequence>MMTGRGREGHDDSLWPERFCTTTKAREGKTASMERSIPEDEGDTALQDFQNPDDDAALSPVVPRGPSQERPYPRPGSSRWLRSSRRGSQKGTTGGNPLPETFQNLDEVAVPGPIPHPQRQSSLFETEREGSFSQRPRSKQPVEEQPSHRESHKESTDEFALPQSFENLTEVAAGPRVPDRHRQRSIFEDERVGSRATSLGITALPVLPRQPPEEIQPKDAYYAAKETESRRRRSRIATELYTISYLILFSILGALARLGLDWLTFYPGAPVVFPVLWANFAGTLVMGFLSEDQRFFRYAWGRKAETAYGEGSDEEKEAPTPAEAAKALHNKVKKTIPLYIGLTTGFCGSFTSFSSFMRDAFLALSNDLLTPLNHPSGAPQPSVATTVPRNGGYSFMAVCAIVILTVGLCHSALTAGAHLAIFADPVTPTLPFHILRRFVDPVFVFLAWGLWLGAIVMAIWTPDRPGGPASSDSWAKETWRGQALMACVFAPLGCLIRFYVSLKLNGVIPSFPMGTFACNIFGTAILGMAWDLQHVRIGGAGVAGGRVGCQVLEGVMDGFCGTLSTVSTWVLELGALKRGHAWVYGGVSVGTGLGLLVVVMGGVRWSVGWEEIACV</sequence>
<accession>A0A6A6JMZ9</accession>
<feature type="transmembrane region" description="Helical" evidence="10">
    <location>
        <begin position="271"/>
        <end position="289"/>
    </location>
</feature>
<comment type="similarity">
    <text evidence="7">Belongs to the fluoride channel Fluc/FEX (TC 1.A.43) family.</text>
</comment>
<dbReference type="GeneID" id="54551507"/>
<comment type="catalytic activity">
    <reaction evidence="8">
        <text>fluoride(in) = fluoride(out)</text>
        <dbReference type="Rhea" id="RHEA:76159"/>
        <dbReference type="ChEBI" id="CHEBI:17051"/>
    </reaction>
    <physiologicalReaction direction="left-to-right" evidence="8">
        <dbReference type="Rhea" id="RHEA:76160"/>
    </physiologicalReaction>
</comment>
<dbReference type="PANTHER" id="PTHR28259:SF1">
    <property type="entry name" value="FLUORIDE EXPORT PROTEIN 1-RELATED"/>
    <property type="match status" value="1"/>
</dbReference>
<feature type="compositionally biased region" description="Basic and acidic residues" evidence="9">
    <location>
        <begin position="140"/>
        <end position="156"/>
    </location>
</feature>
<keyword evidence="5 10" id="KW-1133">Transmembrane helix</keyword>
<evidence type="ECO:0000256" key="8">
    <source>
        <dbReference type="ARBA" id="ARBA00035585"/>
    </source>
</evidence>
<dbReference type="EMBL" id="ML986493">
    <property type="protein sequence ID" value="KAF2276319.1"/>
    <property type="molecule type" value="Genomic_DNA"/>
</dbReference>
<evidence type="ECO:0000256" key="1">
    <source>
        <dbReference type="ARBA" id="ARBA00002598"/>
    </source>
</evidence>
<dbReference type="PANTHER" id="PTHR28259">
    <property type="entry name" value="FLUORIDE EXPORT PROTEIN 1-RELATED"/>
    <property type="match status" value="1"/>
</dbReference>
<comment type="function">
    <text evidence="1">Fluoride channel required for the rapid expulsion of cytoplasmic fluoride.</text>
</comment>
<reference evidence="11" key="1">
    <citation type="journal article" date="2020" name="Stud. Mycol.">
        <title>101 Dothideomycetes genomes: a test case for predicting lifestyles and emergence of pathogens.</title>
        <authorList>
            <person name="Haridas S."/>
            <person name="Albert R."/>
            <person name="Binder M."/>
            <person name="Bloem J."/>
            <person name="Labutti K."/>
            <person name="Salamov A."/>
            <person name="Andreopoulos B."/>
            <person name="Baker S."/>
            <person name="Barry K."/>
            <person name="Bills G."/>
            <person name="Bluhm B."/>
            <person name="Cannon C."/>
            <person name="Castanera R."/>
            <person name="Culley D."/>
            <person name="Daum C."/>
            <person name="Ezra D."/>
            <person name="Gonzalez J."/>
            <person name="Henrissat B."/>
            <person name="Kuo A."/>
            <person name="Liang C."/>
            <person name="Lipzen A."/>
            <person name="Lutzoni F."/>
            <person name="Magnuson J."/>
            <person name="Mondo S."/>
            <person name="Nolan M."/>
            <person name="Ohm R."/>
            <person name="Pangilinan J."/>
            <person name="Park H.-J."/>
            <person name="Ramirez L."/>
            <person name="Alfaro M."/>
            <person name="Sun H."/>
            <person name="Tritt A."/>
            <person name="Yoshinaga Y."/>
            <person name="Zwiers L.-H."/>
            <person name="Turgeon B."/>
            <person name="Goodwin S."/>
            <person name="Spatafora J."/>
            <person name="Crous P."/>
            <person name="Grigoriev I."/>
        </authorList>
    </citation>
    <scope>NUCLEOTIDE SEQUENCE</scope>
    <source>
        <strain evidence="11">CBS 379.55</strain>
    </source>
</reference>
<evidence type="ECO:0000256" key="9">
    <source>
        <dbReference type="SAM" id="MobiDB-lite"/>
    </source>
</evidence>
<evidence type="ECO:0000313" key="11">
    <source>
        <dbReference type="EMBL" id="KAF2276319.1"/>
    </source>
</evidence>
<feature type="transmembrane region" description="Helical" evidence="10">
    <location>
        <begin position="507"/>
        <end position="530"/>
    </location>
</feature>
<proteinExistence type="inferred from homology"/>
<keyword evidence="6 10" id="KW-0472">Membrane</keyword>
<dbReference type="Pfam" id="PF02537">
    <property type="entry name" value="CRCB"/>
    <property type="match status" value="2"/>
</dbReference>
<evidence type="ECO:0000256" key="6">
    <source>
        <dbReference type="ARBA" id="ARBA00023136"/>
    </source>
</evidence>
<dbReference type="GO" id="GO:0005886">
    <property type="term" value="C:plasma membrane"/>
    <property type="evidence" value="ECO:0007669"/>
    <property type="project" value="UniProtKB-SubCell"/>
</dbReference>
<evidence type="ECO:0000256" key="2">
    <source>
        <dbReference type="ARBA" id="ARBA00004651"/>
    </source>
</evidence>
<evidence type="ECO:0000256" key="5">
    <source>
        <dbReference type="ARBA" id="ARBA00022989"/>
    </source>
</evidence>
<dbReference type="InterPro" id="IPR003691">
    <property type="entry name" value="FluC"/>
</dbReference>
<keyword evidence="3" id="KW-1003">Cell membrane</keyword>
<comment type="subcellular location">
    <subcellularLocation>
        <location evidence="2">Cell membrane</location>
        <topology evidence="2">Multi-pass membrane protein</topology>
    </subcellularLocation>
</comment>
<evidence type="ECO:0000256" key="4">
    <source>
        <dbReference type="ARBA" id="ARBA00022692"/>
    </source>
</evidence>
<dbReference type="GO" id="GO:1903425">
    <property type="term" value="F:fluoride transmembrane transporter activity"/>
    <property type="evidence" value="ECO:0007669"/>
    <property type="project" value="TreeGrafter"/>
</dbReference>
<feature type="region of interest" description="Disordered" evidence="9">
    <location>
        <begin position="1"/>
        <end position="162"/>
    </location>
</feature>
<feature type="transmembrane region" description="Helical" evidence="10">
    <location>
        <begin position="240"/>
        <end position="259"/>
    </location>
</feature>
<dbReference type="OrthoDB" id="409792at2759"/>
<dbReference type="AlphaFoldDB" id="A0A6A6JMZ9"/>
<evidence type="ECO:0000256" key="10">
    <source>
        <dbReference type="SAM" id="Phobius"/>
    </source>
</evidence>
<dbReference type="RefSeq" id="XP_033653858.1">
    <property type="nucleotide sequence ID" value="XM_033798332.1"/>
</dbReference>
<evidence type="ECO:0000256" key="3">
    <source>
        <dbReference type="ARBA" id="ARBA00022475"/>
    </source>
</evidence>
<dbReference type="Proteomes" id="UP000800097">
    <property type="component" value="Unassembled WGS sequence"/>
</dbReference>
<feature type="non-terminal residue" evidence="11">
    <location>
        <position position="615"/>
    </location>
</feature>
<evidence type="ECO:0000256" key="7">
    <source>
        <dbReference type="ARBA" id="ARBA00035120"/>
    </source>
</evidence>
<name>A0A6A6JMZ9_WESOR</name>
<evidence type="ECO:0000313" key="12">
    <source>
        <dbReference type="Proteomes" id="UP000800097"/>
    </source>
</evidence>
<protein>
    <recommendedName>
        <fullName evidence="13">Chromosome condensation protein-like protein</fullName>
    </recommendedName>
</protein>
<feature type="transmembrane region" description="Helical" evidence="10">
    <location>
        <begin position="395"/>
        <end position="421"/>
    </location>
</feature>